<proteinExistence type="predicted"/>
<dbReference type="Gene3D" id="3.50.50.60">
    <property type="entry name" value="FAD/NAD(P)-binding domain"/>
    <property type="match status" value="1"/>
</dbReference>
<gene>
    <name evidence="3" type="ORF">HMPREF0682_0842</name>
</gene>
<feature type="region of interest" description="Disordered" evidence="1">
    <location>
        <begin position="150"/>
        <end position="179"/>
    </location>
</feature>
<protein>
    <submittedName>
        <fullName evidence="3">Pyridine nucleotide-disulfide oxidoreductase, dimerization domain protein</fullName>
    </submittedName>
</protein>
<dbReference type="InterPro" id="IPR016156">
    <property type="entry name" value="FAD/NAD-linked_Rdtase_dimer_sf"/>
</dbReference>
<dbReference type="SUPFAM" id="SSF55424">
    <property type="entry name" value="FAD/NAD-linked reductases, dimerisation (C-terminal) domain"/>
    <property type="match status" value="1"/>
</dbReference>
<dbReference type="GeneID" id="95360269"/>
<evidence type="ECO:0000313" key="3">
    <source>
        <dbReference type="EMBL" id="ERK49386.1"/>
    </source>
</evidence>
<dbReference type="Pfam" id="PF02852">
    <property type="entry name" value="Pyr_redox_dim"/>
    <property type="match status" value="1"/>
</dbReference>
<dbReference type="InterPro" id="IPR036188">
    <property type="entry name" value="FAD/NAD-bd_sf"/>
</dbReference>
<evidence type="ECO:0000256" key="1">
    <source>
        <dbReference type="SAM" id="MobiDB-lite"/>
    </source>
</evidence>
<evidence type="ECO:0000313" key="4">
    <source>
        <dbReference type="Proteomes" id="UP000017052"/>
    </source>
</evidence>
<dbReference type="PROSITE" id="PS50206">
    <property type="entry name" value="RHODANESE_3"/>
    <property type="match status" value="1"/>
</dbReference>
<name>U2PZ64_9ACTN</name>
<comment type="caution">
    <text evidence="3">The sequence shown here is derived from an EMBL/GenBank/DDBJ whole genome shotgun (WGS) entry which is preliminary data.</text>
</comment>
<dbReference type="InterPro" id="IPR036873">
    <property type="entry name" value="Rhodanese-like_dom_sf"/>
</dbReference>
<organism evidence="3 4">
    <name type="scientific">Propionibacterium acidifaciens F0233</name>
    <dbReference type="NCBI Taxonomy" id="553198"/>
    <lineage>
        <taxon>Bacteria</taxon>
        <taxon>Bacillati</taxon>
        <taxon>Actinomycetota</taxon>
        <taxon>Actinomycetes</taxon>
        <taxon>Propionibacteriales</taxon>
        <taxon>Propionibacteriaceae</taxon>
        <taxon>Propionibacterium</taxon>
    </lineage>
</organism>
<dbReference type="AlphaFoldDB" id="U2PZ64"/>
<dbReference type="RefSeq" id="WP_021798897.1">
    <property type="nucleotide sequence ID" value="NZ_ACVN02000327.1"/>
</dbReference>
<feature type="compositionally biased region" description="Low complexity" evidence="1">
    <location>
        <begin position="159"/>
        <end position="175"/>
    </location>
</feature>
<dbReference type="Proteomes" id="UP000017052">
    <property type="component" value="Unassembled WGS sequence"/>
</dbReference>
<accession>U2PZ64</accession>
<keyword evidence="4" id="KW-1185">Reference proteome</keyword>
<dbReference type="InterPro" id="IPR001763">
    <property type="entry name" value="Rhodanese-like_dom"/>
</dbReference>
<feature type="domain" description="Rhodanese" evidence="2">
    <location>
        <begin position="138"/>
        <end position="216"/>
    </location>
</feature>
<evidence type="ECO:0000259" key="2">
    <source>
        <dbReference type="PROSITE" id="PS50206"/>
    </source>
</evidence>
<dbReference type="EMBL" id="ACVN02000327">
    <property type="protein sequence ID" value="ERK49386.1"/>
    <property type="molecule type" value="Genomic_DNA"/>
</dbReference>
<sequence>MPGGFIVGVLGLRAAATGWNERRARAAGRRLRIIRTHPGDHAGHCPGAEQMNLGLVVDADTDDVLGAQGVGPAGVDKRIDVIAAVMAGGPRAAELGRLEPACAPQSSSAKDPVNMLGLVDENLRDGPTENLQWHEPDAAAGAAVLDVRSPAEHARAGHPRLAAHPAGRAARPAGRAARRGARRVLRGYSACRILARHGRRARSLDGGLATWSSGTAAARASGQ</sequence>
<dbReference type="SUPFAM" id="SSF52821">
    <property type="entry name" value="Rhodanese/Cell cycle control phosphatase"/>
    <property type="match status" value="1"/>
</dbReference>
<dbReference type="InterPro" id="IPR004099">
    <property type="entry name" value="Pyr_nucl-diS_OxRdtase_dimer"/>
</dbReference>
<reference evidence="3" key="1">
    <citation type="submission" date="2013-08" db="EMBL/GenBank/DDBJ databases">
        <authorList>
            <person name="Durkin A.S."/>
            <person name="Haft D.R."/>
            <person name="McCorrison J."/>
            <person name="Torralba M."/>
            <person name="Gillis M."/>
            <person name="Haft D.H."/>
            <person name="Methe B."/>
            <person name="Sutton G."/>
            <person name="Nelson K.E."/>
        </authorList>
    </citation>
    <scope>NUCLEOTIDE SEQUENCE [LARGE SCALE GENOMIC DNA]</scope>
    <source>
        <strain evidence="3">F0233</strain>
    </source>
</reference>